<comment type="caution">
    <text evidence="1">The sequence shown here is derived from an EMBL/GenBank/DDBJ whole genome shotgun (WGS) entry which is preliminary data.</text>
</comment>
<keyword evidence="2" id="KW-1185">Reference proteome</keyword>
<dbReference type="EMBL" id="JACVVK020000057">
    <property type="protein sequence ID" value="KAK7497584.1"/>
    <property type="molecule type" value="Genomic_DNA"/>
</dbReference>
<sequence>MMSSGSVWHIRYVSAFPAFTFGLGKGHVTRHVCFSSFTEQLDFEISLARELNITSVFLPEVLLERGLRSLA</sequence>
<evidence type="ECO:0000313" key="1">
    <source>
        <dbReference type="EMBL" id="KAK7497584.1"/>
    </source>
</evidence>
<name>A0ABD0LDN4_9CAEN</name>
<reference evidence="1 2" key="1">
    <citation type="journal article" date="2023" name="Sci. Data">
        <title>Genome assembly of the Korean intertidal mud-creeper Batillaria attramentaria.</title>
        <authorList>
            <person name="Patra A.K."/>
            <person name="Ho P.T."/>
            <person name="Jun S."/>
            <person name="Lee S.J."/>
            <person name="Kim Y."/>
            <person name="Won Y.J."/>
        </authorList>
    </citation>
    <scope>NUCLEOTIDE SEQUENCE [LARGE SCALE GENOMIC DNA]</scope>
    <source>
        <strain evidence="1">Wonlab-2016</strain>
    </source>
</reference>
<proteinExistence type="predicted"/>
<organism evidence="1 2">
    <name type="scientific">Batillaria attramentaria</name>
    <dbReference type="NCBI Taxonomy" id="370345"/>
    <lineage>
        <taxon>Eukaryota</taxon>
        <taxon>Metazoa</taxon>
        <taxon>Spiralia</taxon>
        <taxon>Lophotrochozoa</taxon>
        <taxon>Mollusca</taxon>
        <taxon>Gastropoda</taxon>
        <taxon>Caenogastropoda</taxon>
        <taxon>Sorbeoconcha</taxon>
        <taxon>Cerithioidea</taxon>
        <taxon>Batillariidae</taxon>
        <taxon>Batillaria</taxon>
    </lineage>
</organism>
<dbReference type="Proteomes" id="UP001519460">
    <property type="component" value="Unassembled WGS sequence"/>
</dbReference>
<gene>
    <name evidence="1" type="ORF">BaRGS_00011224</name>
</gene>
<protein>
    <submittedName>
        <fullName evidence="1">Uncharacterized protein</fullName>
    </submittedName>
</protein>
<accession>A0ABD0LDN4</accession>
<dbReference type="AlphaFoldDB" id="A0ABD0LDN4"/>
<evidence type="ECO:0000313" key="2">
    <source>
        <dbReference type="Proteomes" id="UP001519460"/>
    </source>
</evidence>